<feature type="compositionally biased region" description="Polar residues" evidence="1">
    <location>
        <begin position="106"/>
        <end position="115"/>
    </location>
</feature>
<dbReference type="SMART" id="SM01017">
    <property type="entry name" value="Arrestin_C"/>
    <property type="match status" value="1"/>
</dbReference>
<dbReference type="RefSeq" id="XP_033520856.1">
    <property type="nucleotide sequence ID" value="XM_033669774.1"/>
</dbReference>
<organism evidence="3 4">
    <name type="scientific">Dothidotthia symphoricarpi CBS 119687</name>
    <dbReference type="NCBI Taxonomy" id="1392245"/>
    <lineage>
        <taxon>Eukaryota</taxon>
        <taxon>Fungi</taxon>
        <taxon>Dikarya</taxon>
        <taxon>Ascomycota</taxon>
        <taxon>Pezizomycotina</taxon>
        <taxon>Dothideomycetes</taxon>
        <taxon>Pleosporomycetidae</taxon>
        <taxon>Pleosporales</taxon>
        <taxon>Dothidotthiaceae</taxon>
        <taxon>Dothidotthia</taxon>
    </lineage>
</organism>
<proteinExistence type="predicted"/>
<dbReference type="GeneID" id="54410206"/>
<evidence type="ECO:0000259" key="2">
    <source>
        <dbReference type="SMART" id="SM01017"/>
    </source>
</evidence>
<dbReference type="PANTHER" id="PTHR11188">
    <property type="entry name" value="ARRESTIN DOMAIN CONTAINING PROTEIN"/>
    <property type="match status" value="1"/>
</dbReference>
<feature type="region of interest" description="Disordered" evidence="1">
    <location>
        <begin position="95"/>
        <end position="172"/>
    </location>
</feature>
<dbReference type="OrthoDB" id="2238745at2759"/>
<name>A0A6A6A5U9_9PLEO</name>
<dbReference type="Gene3D" id="2.60.40.640">
    <property type="match status" value="1"/>
</dbReference>
<protein>
    <recommendedName>
        <fullName evidence="2">Arrestin C-terminal-like domain-containing protein</fullName>
    </recommendedName>
</protein>
<dbReference type="Pfam" id="PF02752">
    <property type="entry name" value="Arrestin_C"/>
    <property type="match status" value="1"/>
</dbReference>
<dbReference type="EMBL" id="ML977513">
    <property type="protein sequence ID" value="KAF2126464.1"/>
    <property type="molecule type" value="Genomic_DNA"/>
</dbReference>
<dbReference type="GO" id="GO:0031625">
    <property type="term" value="F:ubiquitin protein ligase binding"/>
    <property type="evidence" value="ECO:0007669"/>
    <property type="project" value="TreeGrafter"/>
</dbReference>
<dbReference type="GO" id="GO:0030674">
    <property type="term" value="F:protein-macromolecule adaptor activity"/>
    <property type="evidence" value="ECO:0007669"/>
    <property type="project" value="TreeGrafter"/>
</dbReference>
<evidence type="ECO:0000256" key="1">
    <source>
        <dbReference type="SAM" id="MobiDB-lite"/>
    </source>
</evidence>
<dbReference type="PANTHER" id="PTHR11188:SF174">
    <property type="entry name" value="ARRESTIN-RELATED TRAFFICKING ADAPTER 10-RELATED"/>
    <property type="match status" value="1"/>
</dbReference>
<evidence type="ECO:0000313" key="3">
    <source>
        <dbReference type="EMBL" id="KAF2126464.1"/>
    </source>
</evidence>
<dbReference type="InterPro" id="IPR011022">
    <property type="entry name" value="Arrestin_C-like"/>
</dbReference>
<evidence type="ECO:0000313" key="4">
    <source>
        <dbReference type="Proteomes" id="UP000799771"/>
    </source>
</evidence>
<dbReference type="Pfam" id="PF00339">
    <property type="entry name" value="Arrestin_N"/>
    <property type="match status" value="1"/>
</dbReference>
<dbReference type="Proteomes" id="UP000799771">
    <property type="component" value="Unassembled WGS sequence"/>
</dbReference>
<reference evidence="3" key="1">
    <citation type="journal article" date="2020" name="Stud. Mycol.">
        <title>101 Dothideomycetes genomes: a test case for predicting lifestyles and emergence of pathogens.</title>
        <authorList>
            <person name="Haridas S."/>
            <person name="Albert R."/>
            <person name="Binder M."/>
            <person name="Bloem J."/>
            <person name="Labutti K."/>
            <person name="Salamov A."/>
            <person name="Andreopoulos B."/>
            <person name="Baker S."/>
            <person name="Barry K."/>
            <person name="Bills G."/>
            <person name="Bluhm B."/>
            <person name="Cannon C."/>
            <person name="Castanera R."/>
            <person name="Culley D."/>
            <person name="Daum C."/>
            <person name="Ezra D."/>
            <person name="Gonzalez J."/>
            <person name="Henrissat B."/>
            <person name="Kuo A."/>
            <person name="Liang C."/>
            <person name="Lipzen A."/>
            <person name="Lutzoni F."/>
            <person name="Magnuson J."/>
            <person name="Mondo S."/>
            <person name="Nolan M."/>
            <person name="Ohm R."/>
            <person name="Pangilinan J."/>
            <person name="Park H.-J."/>
            <person name="Ramirez L."/>
            <person name="Alfaro M."/>
            <person name="Sun H."/>
            <person name="Tritt A."/>
            <person name="Yoshinaga Y."/>
            <person name="Zwiers L.-H."/>
            <person name="Turgeon B."/>
            <person name="Goodwin S."/>
            <person name="Spatafora J."/>
            <person name="Crous P."/>
            <person name="Grigoriev I."/>
        </authorList>
    </citation>
    <scope>NUCLEOTIDE SEQUENCE</scope>
    <source>
        <strain evidence="3">CBS 119687</strain>
    </source>
</reference>
<dbReference type="GO" id="GO:0005829">
    <property type="term" value="C:cytosol"/>
    <property type="evidence" value="ECO:0007669"/>
    <property type="project" value="TreeGrafter"/>
</dbReference>
<keyword evidence="4" id="KW-1185">Reference proteome</keyword>
<dbReference type="InterPro" id="IPR011021">
    <property type="entry name" value="Arrestin-like_N"/>
</dbReference>
<dbReference type="AlphaFoldDB" id="A0A6A6A5U9"/>
<sequence length="799" mass="88169">MAQCTEYRNVYTDRGRLRYIPEHLFDSSRARRGIFQGRHRRPHRIHIAHVAPDPTLLRYQRRKTNNKTQFTVKLAGPRDSAKRYLRSFIDTHFTAPSPDAKDIVPPQSTANSNQDDAAVPLAGGRSSAPGEMRSSPRNSTGILGTHAVSLAAQDSHRPELRETFQSSRRSSAKSLVNSVKPFSEDKPVASGGGVNVNIVLTEPVLFLRGFEQNEYSERNTAMLRGSLVLKITKPTKLKAVTLKFRGKALTKWPEGIPPKKVDFEEVDILMSHTWPFFNAQFPNAEAGTGAHQVEFYKNSGGMGGSPNPSSTNLTIKEAKRLSLAVNQSRSFGKGESPSGGPSVAQKGYRSFNAGEYMYNFELPLDSHLPETIEVDLGSVKYELEATVERAGAFRTNLVGTKEVKLIRAPSEGSLEQIEPIAISRSWEDQLHYDIVISGKSFPLGAQVPIAFKLTPLAKVQCHRIKVFVTENTEYFCNNKRVHRMEPVRKVQLFEKRADGPPTSTFPGSTMRIVSGGGVPYDQRAAASRGEDVQVQDPTNLLGNLAGDANVGPTEMEFNVQLPSCHNMRGDKDKQSKLHFDTTYQNIQVHHWIKLVMRLSKPDAVDPTKRRHFEISIDSPFHILSCQATQANTALPAYSGAEPALNGAHVPECGCPNAAARRTSPSGFVPTLDSLARSRGNSNASVPPPSLARPQAAHIGGPINSNVQRPIHLMRVPSFNPPAFSDEEPPPPLETPPPLYETIASPTSGLADYFSRLSDAYDEDSDHERNDRGRVEIPLTPGGRTNRSMDERRTWLPVGY</sequence>
<feature type="compositionally biased region" description="Basic and acidic residues" evidence="1">
    <location>
        <begin position="765"/>
        <end position="774"/>
    </location>
</feature>
<gene>
    <name evidence="3" type="ORF">P153DRAFT_378051</name>
</gene>
<feature type="compositionally biased region" description="Polar residues" evidence="1">
    <location>
        <begin position="163"/>
        <end position="172"/>
    </location>
</feature>
<accession>A0A6A6A5U9</accession>
<dbReference type="InterPro" id="IPR014752">
    <property type="entry name" value="Arrestin-like_C"/>
</dbReference>
<feature type="domain" description="Arrestin C-terminal-like" evidence="2">
    <location>
        <begin position="426"/>
        <end position="627"/>
    </location>
</feature>
<dbReference type="GO" id="GO:0070086">
    <property type="term" value="P:ubiquitin-dependent endocytosis"/>
    <property type="evidence" value="ECO:0007669"/>
    <property type="project" value="TreeGrafter"/>
</dbReference>
<feature type="region of interest" description="Disordered" evidence="1">
    <location>
        <begin position="757"/>
        <end position="799"/>
    </location>
</feature>
<dbReference type="InterPro" id="IPR050357">
    <property type="entry name" value="Arrestin_domain-protein"/>
</dbReference>